<dbReference type="PANTHER" id="PTHR22683:SF47">
    <property type="entry name" value="FTSK DOMAIN-CONTAINING PROTEIN YDCQ"/>
    <property type="match status" value="1"/>
</dbReference>
<proteinExistence type="predicted"/>
<dbReference type="Gene3D" id="3.40.50.300">
    <property type="entry name" value="P-loop containing nucleotide triphosphate hydrolases"/>
    <property type="match status" value="1"/>
</dbReference>
<dbReference type="Pfam" id="PF01580">
    <property type="entry name" value="FtsK_SpoIIIE"/>
    <property type="match status" value="1"/>
</dbReference>
<keyword evidence="4" id="KW-0472">Membrane</keyword>
<evidence type="ECO:0000256" key="4">
    <source>
        <dbReference type="SAM" id="Phobius"/>
    </source>
</evidence>
<sequence>MQINKGVSMKSRKKEKQEKMYNIIMAISVIAIMVMYFGGNDIKLQEFGVFLIICVCALILMIFFQWSIQHQLYKGIGYAYLHNQIISSIERSLLHAGIYVSKSGESAKIVDLPDMKLELNNDLSGGKITIRNCLRLNEKLDDMAISSALPQDFVVSQCYLSDNQNNYVFEFEKNFIEQLCFQSYEEFLEFAVKTKKYELFMDARYSVQIHHLLLVGQTGCGKSYSLYCLILQMVNKSPTWNIYFADPKYSGIYALGHAIAHEKTASTVEEIILLLQKFSKEMEQRKRDFGELIIKKLDSTYQDFGLVPICMIIDEYSAFRSSLARYDKKTRDMVDDVVGNTIREGRQIGCFMILAQQQTNSGNLPTEYKENIPWKIILGKAERQTYMTALGEIPELANRKFLCGQGLLIYPPIATTDYPVVVSMPTLQFDILEAVKHSAK</sequence>
<evidence type="ECO:0000259" key="5">
    <source>
        <dbReference type="PROSITE" id="PS50901"/>
    </source>
</evidence>
<evidence type="ECO:0000256" key="3">
    <source>
        <dbReference type="PROSITE-ProRule" id="PRU00289"/>
    </source>
</evidence>
<evidence type="ECO:0000256" key="1">
    <source>
        <dbReference type="ARBA" id="ARBA00022741"/>
    </source>
</evidence>
<gene>
    <name evidence="6" type="ORF">HMPREF0373_01565</name>
</gene>
<keyword evidence="2 3" id="KW-0067">ATP-binding</keyword>
<dbReference type="HOGENOM" id="CLU_629754_0_0_9"/>
<protein>
    <submittedName>
        <fullName evidence="6">FtsK/SpoIIIE family protein</fullName>
    </submittedName>
</protein>
<evidence type="ECO:0000313" key="6">
    <source>
        <dbReference type="EMBL" id="ERK46915.1"/>
    </source>
</evidence>
<keyword evidence="7" id="KW-1185">Reference proteome</keyword>
<dbReference type="InterPro" id="IPR002543">
    <property type="entry name" value="FtsK_dom"/>
</dbReference>
<comment type="caution">
    <text evidence="6">The sequence shown here is derived from an EMBL/GenBank/DDBJ whole genome shotgun (WGS) entry which is preliminary data.</text>
</comment>
<dbReference type="PANTHER" id="PTHR22683">
    <property type="entry name" value="SPORULATION PROTEIN RELATED"/>
    <property type="match status" value="1"/>
</dbReference>
<keyword evidence="4" id="KW-1133">Transmembrane helix</keyword>
<organism evidence="6 7">
    <name type="scientific">Eubacterium ramulus ATCC 29099</name>
    <dbReference type="NCBI Taxonomy" id="1256908"/>
    <lineage>
        <taxon>Bacteria</taxon>
        <taxon>Bacillati</taxon>
        <taxon>Bacillota</taxon>
        <taxon>Clostridia</taxon>
        <taxon>Eubacteriales</taxon>
        <taxon>Eubacteriaceae</taxon>
        <taxon>Eubacterium</taxon>
    </lineage>
</organism>
<dbReference type="GO" id="GO:0005524">
    <property type="term" value="F:ATP binding"/>
    <property type="evidence" value="ECO:0007669"/>
    <property type="project" value="UniProtKB-UniRule"/>
</dbReference>
<feature type="binding site" evidence="3">
    <location>
        <begin position="216"/>
        <end position="223"/>
    </location>
    <ligand>
        <name>ATP</name>
        <dbReference type="ChEBI" id="CHEBI:30616"/>
    </ligand>
</feature>
<dbReference type="Proteomes" id="UP000016608">
    <property type="component" value="Unassembled WGS sequence"/>
</dbReference>
<dbReference type="GO" id="GO:0003677">
    <property type="term" value="F:DNA binding"/>
    <property type="evidence" value="ECO:0007669"/>
    <property type="project" value="InterPro"/>
</dbReference>
<dbReference type="PATRIC" id="fig|1256908.3.peg.1451"/>
<name>U2P8T7_EUBRA</name>
<accession>U2P8T7</accession>
<keyword evidence="1 3" id="KW-0547">Nucleotide-binding</keyword>
<dbReference type="InterPro" id="IPR027417">
    <property type="entry name" value="P-loop_NTPase"/>
</dbReference>
<feature type="domain" description="FtsK" evidence="5">
    <location>
        <begin position="196"/>
        <end position="387"/>
    </location>
</feature>
<feature type="transmembrane region" description="Helical" evidence="4">
    <location>
        <begin position="20"/>
        <end position="38"/>
    </location>
</feature>
<dbReference type="eggNOG" id="COG1674">
    <property type="taxonomic scope" value="Bacteria"/>
</dbReference>
<dbReference type="PROSITE" id="PS50901">
    <property type="entry name" value="FTSK"/>
    <property type="match status" value="1"/>
</dbReference>
<dbReference type="SUPFAM" id="SSF52540">
    <property type="entry name" value="P-loop containing nucleoside triphosphate hydrolases"/>
    <property type="match status" value="1"/>
</dbReference>
<keyword evidence="4" id="KW-0812">Transmembrane</keyword>
<evidence type="ECO:0000256" key="2">
    <source>
        <dbReference type="ARBA" id="ARBA00022840"/>
    </source>
</evidence>
<dbReference type="AlphaFoldDB" id="U2P8T7"/>
<reference evidence="6 7" key="1">
    <citation type="submission" date="2013-06" db="EMBL/GenBank/DDBJ databases">
        <authorList>
            <person name="Weinstock G."/>
            <person name="Sodergren E."/>
            <person name="Lobos E.A."/>
            <person name="Fulton L."/>
            <person name="Fulton R."/>
            <person name="Courtney L."/>
            <person name="Fronick C."/>
            <person name="O'Laughlin M."/>
            <person name="Godfrey J."/>
            <person name="Wilson R.M."/>
            <person name="Miner T."/>
            <person name="Farmer C."/>
            <person name="Delehaunty K."/>
            <person name="Cordes M."/>
            <person name="Minx P."/>
            <person name="Tomlinson C."/>
            <person name="Chen J."/>
            <person name="Wollam A."/>
            <person name="Pepin K.H."/>
            <person name="Bhonagiri V."/>
            <person name="Zhang X."/>
            <person name="Warren W."/>
            <person name="Mitreva M."/>
            <person name="Mardis E.R."/>
            <person name="Wilson R.K."/>
        </authorList>
    </citation>
    <scope>NUCLEOTIDE SEQUENCE [LARGE SCALE GENOMIC DNA]</scope>
    <source>
        <strain evidence="6 7">ATCC 29099</strain>
    </source>
</reference>
<dbReference type="InterPro" id="IPR050206">
    <property type="entry name" value="FtsK/SpoIIIE/SftA"/>
</dbReference>
<feature type="transmembrane region" description="Helical" evidence="4">
    <location>
        <begin position="44"/>
        <end position="64"/>
    </location>
</feature>
<dbReference type="EMBL" id="AWVJ01000093">
    <property type="protein sequence ID" value="ERK46915.1"/>
    <property type="molecule type" value="Genomic_DNA"/>
</dbReference>
<evidence type="ECO:0000313" key="7">
    <source>
        <dbReference type="Proteomes" id="UP000016608"/>
    </source>
</evidence>